<keyword evidence="2" id="KW-1185">Reference proteome</keyword>
<gene>
    <name evidence="1" type="ordered locus">PH0831</name>
</gene>
<name>O58561_PYRHO</name>
<dbReference type="EMBL" id="BA000001">
    <property type="protein sequence ID" value="BAA29925.1"/>
    <property type="molecule type" value="Genomic_DNA"/>
</dbReference>
<organism evidence="1 2">
    <name type="scientific">Pyrococcus horikoshii (strain ATCC 700860 / DSM 12428 / JCM 9974 / NBRC 100139 / OT-3)</name>
    <dbReference type="NCBI Taxonomy" id="70601"/>
    <lineage>
        <taxon>Archaea</taxon>
        <taxon>Methanobacteriati</taxon>
        <taxon>Methanobacteriota</taxon>
        <taxon>Thermococci</taxon>
        <taxon>Thermococcales</taxon>
        <taxon>Thermococcaceae</taxon>
        <taxon>Pyrococcus</taxon>
    </lineage>
</organism>
<evidence type="ECO:0000313" key="1">
    <source>
        <dbReference type="EMBL" id="BAA29925.1"/>
    </source>
</evidence>
<reference evidence="1 2" key="1">
    <citation type="journal article" date="1998" name="DNA Res.">
        <title>Complete sequence and gene organization of the genome of a hyper-thermophilic archaebacterium, Pyrococcus horikoshii OT3.</title>
        <authorList>
            <person name="Kawarabayasi Y."/>
            <person name="Sawada M."/>
            <person name="Horikawa H."/>
            <person name="Haikawa Y."/>
            <person name="Hino Y."/>
            <person name="Yamamoto S."/>
            <person name="Sekine M."/>
            <person name="Baba S."/>
            <person name="Kosugi H."/>
            <person name="Hosoyama A."/>
            <person name="Nagai Y."/>
            <person name="Sakai M."/>
            <person name="Ogura K."/>
            <person name="Otuka R."/>
            <person name="Nakazawa H."/>
            <person name="Takamiya M."/>
            <person name="Ohfuku Y."/>
            <person name="Funahashi T."/>
            <person name="Tanaka T."/>
            <person name="Kudoh Y."/>
            <person name="Yamazaki J."/>
            <person name="Kushida N."/>
            <person name="Oguchi A."/>
            <person name="Aoki K."/>
            <person name="Nakamura Y."/>
            <person name="Robb T.F."/>
            <person name="Horikoshi K."/>
            <person name="Masuchi Y."/>
            <person name="Shizuya H."/>
            <person name="Kikuchi H."/>
        </authorList>
    </citation>
    <scope>NUCLEOTIDE SEQUENCE [LARGE SCALE GENOMIC DNA]</scope>
    <source>
        <strain evidence="2">ATCC 700860 / DSM 12428 / JCM 9974 / NBRC 100139 / OT-3</strain>
    </source>
</reference>
<sequence>MVSNVNPLELIVESSKRVTPTIFNHEIGSDIESVLYHVIKSLKPEYKEFVIISFSDAYASIIRYLESVYEDADEIFKKGAKLISVVSFFEENLGQELLIQTKDPELIVGRIKTNLGTKNNTLFLVLGLDIFGVRYPGELVMLLPGLIRVLGGGKNNNIIITFNFKAFPENITEIVNSFALNLFKFGVDVKGSEIKRKLTVIRSVFVEYNLKSWYYTVYPELRFFPIG</sequence>
<proteinExistence type="predicted"/>
<dbReference type="eggNOG" id="arCOG07118">
    <property type="taxonomic scope" value="Archaea"/>
</dbReference>
<evidence type="ECO:0000313" key="2">
    <source>
        <dbReference type="Proteomes" id="UP000000752"/>
    </source>
</evidence>
<dbReference type="EnsemblBacteria" id="BAA29925">
    <property type="protein sequence ID" value="BAA29925"/>
    <property type="gene ID" value="BAA29925"/>
</dbReference>
<dbReference type="KEGG" id="pho:PH0831"/>
<accession>O58561</accession>
<protein>
    <recommendedName>
        <fullName evidence="3">KaiC-like domain-containing protein</fullName>
    </recommendedName>
</protein>
<dbReference type="Proteomes" id="UP000000752">
    <property type="component" value="Chromosome"/>
</dbReference>
<evidence type="ECO:0008006" key="3">
    <source>
        <dbReference type="Google" id="ProtNLM"/>
    </source>
</evidence>
<dbReference type="AlphaFoldDB" id="O58561"/>
<dbReference type="PIR" id="C71133">
    <property type="entry name" value="C71133"/>
</dbReference>
<dbReference type="STRING" id="70601.gene:9377782"/>